<keyword evidence="3 10" id="KW-0808">Transferase</keyword>
<dbReference type="Proteomes" id="UP000261023">
    <property type="component" value="Unassembled WGS sequence"/>
</dbReference>
<evidence type="ECO:0000256" key="5">
    <source>
        <dbReference type="ARBA" id="ARBA00022989"/>
    </source>
</evidence>
<comment type="similarity">
    <text evidence="10">Belongs to the PlsY family.</text>
</comment>
<feature type="transmembrane region" description="Helical" evidence="10">
    <location>
        <begin position="171"/>
        <end position="189"/>
    </location>
</feature>
<comment type="pathway">
    <text evidence="10">Lipid metabolism; phospholipid metabolism.</text>
</comment>
<feature type="transmembrane region" description="Helical" evidence="10">
    <location>
        <begin position="110"/>
        <end position="134"/>
    </location>
</feature>
<dbReference type="GO" id="GO:0005886">
    <property type="term" value="C:plasma membrane"/>
    <property type="evidence" value="ECO:0007669"/>
    <property type="project" value="UniProtKB-SubCell"/>
</dbReference>
<accession>A0A173XPM8</accession>
<keyword evidence="7 10" id="KW-0472">Membrane</keyword>
<dbReference type="HAMAP" id="MF_01043">
    <property type="entry name" value="PlsY"/>
    <property type="match status" value="1"/>
</dbReference>
<dbReference type="EC" id="2.3.1.275" evidence="10"/>
<proteinExistence type="inferred from homology"/>
<dbReference type="PANTHER" id="PTHR30309">
    <property type="entry name" value="INNER MEMBRANE PROTEIN YGIH"/>
    <property type="match status" value="1"/>
</dbReference>
<dbReference type="GO" id="GO:0008654">
    <property type="term" value="P:phospholipid biosynthetic process"/>
    <property type="evidence" value="ECO:0007669"/>
    <property type="project" value="UniProtKB-UniRule"/>
</dbReference>
<feature type="transmembrane region" description="Helical" evidence="10">
    <location>
        <begin position="51"/>
        <end position="73"/>
    </location>
</feature>
<protein>
    <recommendedName>
        <fullName evidence="10">Glycerol-3-phosphate acyltransferase</fullName>
    </recommendedName>
    <alternativeName>
        <fullName evidence="10">Acyl-PO4 G3P acyltransferase</fullName>
    </alternativeName>
    <alternativeName>
        <fullName evidence="10">Acyl-phosphate--glycerol-3-phosphate acyltransferase</fullName>
    </alternativeName>
    <alternativeName>
        <fullName evidence="10">G3P acyltransferase</fullName>
        <shortName evidence="10">GPAT</shortName>
        <ecNumber evidence="10">2.3.1.275</ecNumber>
    </alternativeName>
    <alternativeName>
        <fullName evidence="10">Lysophosphatidic acid synthase</fullName>
        <shortName evidence="10">LPA synthase</shortName>
    </alternativeName>
</protein>
<dbReference type="NCBIfam" id="TIGR00023">
    <property type="entry name" value="glycerol-3-phosphate 1-O-acyltransferase PlsY"/>
    <property type="match status" value="1"/>
</dbReference>
<evidence type="ECO:0000256" key="4">
    <source>
        <dbReference type="ARBA" id="ARBA00022692"/>
    </source>
</evidence>
<name>A0A173XPM8_9FIRM</name>
<evidence type="ECO:0000313" key="13">
    <source>
        <dbReference type="EMBL" id="RGJ02598.1"/>
    </source>
</evidence>
<dbReference type="OrthoDB" id="9777124at2"/>
<comment type="catalytic activity">
    <reaction evidence="10">
        <text>an acyl phosphate + sn-glycerol 3-phosphate = a 1-acyl-sn-glycero-3-phosphate + phosphate</text>
        <dbReference type="Rhea" id="RHEA:34075"/>
        <dbReference type="ChEBI" id="CHEBI:43474"/>
        <dbReference type="ChEBI" id="CHEBI:57597"/>
        <dbReference type="ChEBI" id="CHEBI:57970"/>
        <dbReference type="ChEBI" id="CHEBI:59918"/>
        <dbReference type="EC" id="2.3.1.275"/>
    </reaction>
</comment>
<sequence length="211" mass="23057">MERIICLAAGYLFGLLQTGYIYGRLNKIDIRNYGSGNSGTTNALRVLGKKAGAVVFFGDFLKAFIPCILVRILFRDRPEIACLLVLYTGLGVILGHNYPFYLNFKGGKGIAATAGLIVALDLRLMVVTLLAFVLIVAVTRFVSLGSLVVATIFLVWMIVMGSNGSFSVQAGYLPEFYIVAAVISAQAFWRHRANIVRLVHGNENKISFGKK</sequence>
<dbReference type="SMART" id="SM01207">
    <property type="entry name" value="G3P_acyltransf"/>
    <property type="match status" value="1"/>
</dbReference>
<evidence type="ECO:0000256" key="7">
    <source>
        <dbReference type="ARBA" id="ARBA00023136"/>
    </source>
</evidence>
<keyword evidence="11" id="KW-0012">Acyltransferase</keyword>
<keyword evidence="9 10" id="KW-1208">Phospholipid metabolism</keyword>
<evidence type="ECO:0000313" key="14">
    <source>
        <dbReference type="Proteomes" id="UP000095651"/>
    </source>
</evidence>
<comment type="function">
    <text evidence="10">Catalyzes the transfer of an acyl group from acyl-phosphate (acyl-PO(4)) to glycerol-3-phosphate (G3P) to form lysophosphatidic acid (LPA). This enzyme utilizes acyl-phosphate as fatty acyl donor, but not acyl-CoA or acyl-ACP.</text>
</comment>
<dbReference type="Proteomes" id="UP000263014">
    <property type="component" value="Unassembled WGS sequence"/>
</dbReference>
<dbReference type="EMBL" id="QTJW01000005">
    <property type="protein sequence ID" value="RGD70978.1"/>
    <property type="molecule type" value="Genomic_DNA"/>
</dbReference>
<comment type="subunit">
    <text evidence="10">Probably interacts with PlsX.</text>
</comment>
<dbReference type="AlphaFoldDB" id="A0A173XPM8"/>
<organism evidence="11 14">
    <name type="scientific">Hungatella hathewayi</name>
    <dbReference type="NCBI Taxonomy" id="154046"/>
    <lineage>
        <taxon>Bacteria</taxon>
        <taxon>Bacillati</taxon>
        <taxon>Bacillota</taxon>
        <taxon>Clostridia</taxon>
        <taxon>Lachnospirales</taxon>
        <taxon>Lachnospiraceae</taxon>
        <taxon>Hungatella</taxon>
    </lineage>
</organism>
<keyword evidence="8 10" id="KW-0594">Phospholipid biosynthesis</keyword>
<feature type="transmembrane region" description="Helical" evidence="10">
    <location>
        <begin position="141"/>
        <end position="159"/>
    </location>
</feature>
<gene>
    <name evidence="10 11" type="primary">plsY</name>
    <name evidence="12" type="ORF">DWX31_08685</name>
    <name evidence="13" type="ORF">DXD79_15680</name>
    <name evidence="11" type="ORF">ERS852407_00453</name>
</gene>
<evidence type="ECO:0000313" key="12">
    <source>
        <dbReference type="EMBL" id="RGD70978.1"/>
    </source>
</evidence>
<dbReference type="EMBL" id="QSON01000007">
    <property type="protein sequence ID" value="RGJ02598.1"/>
    <property type="molecule type" value="Genomic_DNA"/>
</dbReference>
<evidence type="ECO:0000256" key="1">
    <source>
        <dbReference type="ARBA" id="ARBA00022475"/>
    </source>
</evidence>
<dbReference type="InterPro" id="IPR003811">
    <property type="entry name" value="G3P_acylTferase_PlsY"/>
</dbReference>
<comment type="subcellular location">
    <subcellularLocation>
        <location evidence="10">Cell membrane</location>
        <topology evidence="10">Multi-pass membrane protein</topology>
    </subcellularLocation>
</comment>
<keyword evidence="4 10" id="KW-0812">Transmembrane</keyword>
<evidence type="ECO:0000313" key="16">
    <source>
        <dbReference type="Proteomes" id="UP000263014"/>
    </source>
</evidence>
<dbReference type="PANTHER" id="PTHR30309:SF0">
    <property type="entry name" value="GLYCEROL-3-PHOSPHATE ACYLTRANSFERASE-RELATED"/>
    <property type="match status" value="1"/>
</dbReference>
<evidence type="ECO:0000313" key="15">
    <source>
        <dbReference type="Proteomes" id="UP000261023"/>
    </source>
</evidence>
<dbReference type="EMBL" id="CYZE01000001">
    <property type="protein sequence ID" value="CUN52378.1"/>
    <property type="molecule type" value="Genomic_DNA"/>
</dbReference>
<keyword evidence="2 10" id="KW-0444">Lipid biosynthesis</keyword>
<evidence type="ECO:0000256" key="3">
    <source>
        <dbReference type="ARBA" id="ARBA00022679"/>
    </source>
</evidence>
<evidence type="ECO:0000256" key="10">
    <source>
        <dbReference type="HAMAP-Rule" id="MF_01043"/>
    </source>
</evidence>
<dbReference type="Pfam" id="PF02660">
    <property type="entry name" value="G3P_acyltransf"/>
    <property type="match status" value="1"/>
</dbReference>
<evidence type="ECO:0000313" key="11">
    <source>
        <dbReference type="EMBL" id="CUN52378.1"/>
    </source>
</evidence>
<evidence type="ECO:0000256" key="2">
    <source>
        <dbReference type="ARBA" id="ARBA00022516"/>
    </source>
</evidence>
<evidence type="ECO:0000256" key="9">
    <source>
        <dbReference type="ARBA" id="ARBA00023264"/>
    </source>
</evidence>
<keyword evidence="1 10" id="KW-1003">Cell membrane</keyword>
<dbReference type="GO" id="GO:0043772">
    <property type="term" value="F:acyl-phosphate glycerol-3-phosphate acyltransferase activity"/>
    <property type="evidence" value="ECO:0007669"/>
    <property type="project" value="UniProtKB-UniRule"/>
</dbReference>
<reference evidence="11 14" key="1">
    <citation type="submission" date="2015-09" db="EMBL/GenBank/DDBJ databases">
        <authorList>
            <consortium name="Pathogen Informatics"/>
        </authorList>
    </citation>
    <scope>NUCLEOTIDE SEQUENCE [LARGE SCALE GENOMIC DNA]</scope>
    <source>
        <strain evidence="11 14">2789STDY5608850</strain>
    </source>
</reference>
<feature type="transmembrane region" description="Helical" evidence="10">
    <location>
        <begin position="80"/>
        <end position="98"/>
    </location>
</feature>
<dbReference type="Proteomes" id="UP000095651">
    <property type="component" value="Unassembled WGS sequence"/>
</dbReference>
<keyword evidence="5 10" id="KW-1133">Transmembrane helix</keyword>
<reference evidence="15 16" key="2">
    <citation type="submission" date="2018-08" db="EMBL/GenBank/DDBJ databases">
        <title>A genome reference for cultivated species of the human gut microbiota.</title>
        <authorList>
            <person name="Zou Y."/>
            <person name="Xue W."/>
            <person name="Luo G."/>
        </authorList>
    </citation>
    <scope>NUCLEOTIDE SEQUENCE [LARGE SCALE GENOMIC DNA]</scope>
    <source>
        <strain evidence="12 15">AF19-13AC</strain>
        <strain evidence="13 16">TM09-12</strain>
    </source>
</reference>
<dbReference type="RefSeq" id="WP_002603976.1">
    <property type="nucleotide sequence ID" value="NZ_CABIXC010000001.1"/>
</dbReference>
<evidence type="ECO:0000256" key="6">
    <source>
        <dbReference type="ARBA" id="ARBA00023098"/>
    </source>
</evidence>
<evidence type="ECO:0000256" key="8">
    <source>
        <dbReference type="ARBA" id="ARBA00023209"/>
    </source>
</evidence>
<dbReference type="UniPathway" id="UPA00085"/>
<keyword evidence="6 10" id="KW-0443">Lipid metabolism</keyword>